<keyword evidence="2" id="KW-0521">NADP</keyword>
<comment type="similarity">
    <text evidence="1">Belongs to the short-chain dehydrogenases/reductases (SDR) family.</text>
</comment>
<accession>A0A8H7U489</accession>
<dbReference type="PANTHER" id="PTHR44196">
    <property type="entry name" value="DEHYDROGENASE/REDUCTASE SDR FAMILY MEMBER 7B"/>
    <property type="match status" value="1"/>
</dbReference>
<evidence type="ECO:0000313" key="6">
    <source>
        <dbReference type="EMBL" id="KAF9818592.1"/>
    </source>
</evidence>
<dbReference type="PROSITE" id="PS00061">
    <property type="entry name" value="ADH_SHORT"/>
    <property type="match status" value="1"/>
</dbReference>
<dbReference type="Pfam" id="PF00106">
    <property type="entry name" value="adh_short"/>
    <property type="match status" value="1"/>
</dbReference>
<dbReference type="Gene3D" id="3.40.50.720">
    <property type="entry name" value="NAD(P)-binding Rossmann-like Domain"/>
    <property type="match status" value="1"/>
</dbReference>
<evidence type="ECO:0000256" key="5">
    <source>
        <dbReference type="SAM" id="Phobius"/>
    </source>
</evidence>
<comment type="function">
    <text evidence="4">Putative oxidoreductase.</text>
</comment>
<dbReference type="SUPFAM" id="SSF51735">
    <property type="entry name" value="NAD(P)-binding Rossmann-fold domains"/>
    <property type="match status" value="1"/>
</dbReference>
<dbReference type="GO" id="GO:0016491">
    <property type="term" value="F:oxidoreductase activity"/>
    <property type="evidence" value="ECO:0007669"/>
    <property type="project" value="UniProtKB-KW"/>
</dbReference>
<reference evidence="6" key="2">
    <citation type="journal article" name="Front. Microbiol.">
        <title>Degradative Capacity of Two Strains of Rhodonia placenta: From Phenotype to Genotype.</title>
        <authorList>
            <person name="Kolle M."/>
            <person name="Horta M.A.C."/>
            <person name="Nowrousian M."/>
            <person name="Ohm R.A."/>
            <person name="Benz J.P."/>
            <person name="Pilgard A."/>
        </authorList>
    </citation>
    <scope>NUCLEOTIDE SEQUENCE</scope>
    <source>
        <strain evidence="6">FPRL280</strain>
    </source>
</reference>
<dbReference type="InterPro" id="IPR020904">
    <property type="entry name" value="Sc_DH/Rdtase_CS"/>
</dbReference>
<dbReference type="AlphaFoldDB" id="A0A8H7U489"/>
<evidence type="ECO:0008006" key="8">
    <source>
        <dbReference type="Google" id="ProtNLM"/>
    </source>
</evidence>
<keyword evidence="3" id="KW-0560">Oxidoreductase</keyword>
<comment type="caution">
    <text evidence="6">The sequence shown here is derived from an EMBL/GenBank/DDBJ whole genome shotgun (WGS) entry which is preliminary data.</text>
</comment>
<evidence type="ECO:0000313" key="7">
    <source>
        <dbReference type="Proteomes" id="UP000639403"/>
    </source>
</evidence>
<evidence type="ECO:0000256" key="4">
    <source>
        <dbReference type="ARBA" id="ARBA00037096"/>
    </source>
</evidence>
<feature type="transmembrane region" description="Helical" evidence="5">
    <location>
        <begin position="12"/>
        <end position="33"/>
    </location>
</feature>
<protein>
    <recommendedName>
        <fullName evidence="8">NAD(P)-binding protein</fullName>
    </recommendedName>
</protein>
<dbReference type="InterPro" id="IPR002347">
    <property type="entry name" value="SDR_fam"/>
</dbReference>
<evidence type="ECO:0000256" key="3">
    <source>
        <dbReference type="ARBA" id="ARBA00023002"/>
    </source>
</evidence>
<reference evidence="6" key="1">
    <citation type="submission" date="2020-11" db="EMBL/GenBank/DDBJ databases">
        <authorList>
            <person name="Koelle M."/>
            <person name="Horta M.A.C."/>
            <person name="Nowrousian M."/>
            <person name="Ohm R.A."/>
            <person name="Benz P."/>
            <person name="Pilgard A."/>
        </authorList>
    </citation>
    <scope>NUCLEOTIDE SEQUENCE</scope>
    <source>
        <strain evidence="6">FPRL280</strain>
    </source>
</reference>
<proteinExistence type="inferred from homology"/>
<keyword evidence="5" id="KW-1133">Transmembrane helix</keyword>
<keyword evidence="5" id="KW-0812">Transmembrane</keyword>
<organism evidence="6 7">
    <name type="scientific">Rhodonia placenta</name>
    <dbReference type="NCBI Taxonomy" id="104341"/>
    <lineage>
        <taxon>Eukaryota</taxon>
        <taxon>Fungi</taxon>
        <taxon>Dikarya</taxon>
        <taxon>Basidiomycota</taxon>
        <taxon>Agaricomycotina</taxon>
        <taxon>Agaricomycetes</taxon>
        <taxon>Polyporales</taxon>
        <taxon>Adustoporiaceae</taxon>
        <taxon>Rhodonia</taxon>
    </lineage>
</organism>
<dbReference type="EMBL" id="JADOXO010000028">
    <property type="protein sequence ID" value="KAF9818592.1"/>
    <property type="molecule type" value="Genomic_DNA"/>
</dbReference>
<dbReference type="GO" id="GO:0016020">
    <property type="term" value="C:membrane"/>
    <property type="evidence" value="ECO:0007669"/>
    <property type="project" value="TreeGrafter"/>
</dbReference>
<dbReference type="InterPro" id="IPR036291">
    <property type="entry name" value="NAD(P)-bd_dom_sf"/>
</dbReference>
<dbReference type="PRINTS" id="PR00081">
    <property type="entry name" value="GDHRDH"/>
</dbReference>
<dbReference type="Proteomes" id="UP000639403">
    <property type="component" value="Unassembled WGS sequence"/>
</dbReference>
<evidence type="ECO:0000256" key="1">
    <source>
        <dbReference type="ARBA" id="ARBA00006484"/>
    </source>
</evidence>
<keyword evidence="5" id="KW-0472">Membrane</keyword>
<sequence>MSSVASHLSTKLSPLGTLLALALPLVVISYRVLRVPRRAAKVARTDERVLILGGSSGIGRAIAREYATRGARVCLVARREEELRRVVDECAALCPEKSSHEGERVISVVADFTNVVDMVTVRGVVEHKWQGIDTLIVSAGASALRPLMEVAGLERLGTSFTPPQANVEGLRRAVEVANAAARINYTGPLVSAATFLPLLQSNSPAPAILLISSLGAVVPAPTRSIYASTKSASLVLYECLAIEHPAVAFSFAILATVQGDFRASAVDAGPVRESDPNRHGLLPEDVAQRCVRAVDTGEKFFWMPYLYSRLGHALYWIVPSFVEWRAGVKYKFSPQA</sequence>
<name>A0A8H7U489_9APHY</name>
<gene>
    <name evidence="6" type="ORF">IEO21_02697</name>
</gene>
<dbReference type="PANTHER" id="PTHR44196:SF1">
    <property type="entry name" value="DEHYDROGENASE_REDUCTASE SDR FAMILY MEMBER 7B"/>
    <property type="match status" value="1"/>
</dbReference>
<evidence type="ECO:0000256" key="2">
    <source>
        <dbReference type="ARBA" id="ARBA00022857"/>
    </source>
</evidence>